<evidence type="ECO:0008006" key="3">
    <source>
        <dbReference type="Google" id="ProtNLM"/>
    </source>
</evidence>
<dbReference type="InterPro" id="IPR032675">
    <property type="entry name" value="LRR_dom_sf"/>
</dbReference>
<evidence type="ECO:0000313" key="1">
    <source>
        <dbReference type="EMBL" id="ORZ11051.1"/>
    </source>
</evidence>
<dbReference type="AlphaFoldDB" id="A0A1Y2GJ37"/>
<dbReference type="GeneID" id="33566744"/>
<organism evidence="1 2">
    <name type="scientific">Lobosporangium transversale</name>
    <dbReference type="NCBI Taxonomy" id="64571"/>
    <lineage>
        <taxon>Eukaryota</taxon>
        <taxon>Fungi</taxon>
        <taxon>Fungi incertae sedis</taxon>
        <taxon>Mucoromycota</taxon>
        <taxon>Mortierellomycotina</taxon>
        <taxon>Mortierellomycetes</taxon>
        <taxon>Mortierellales</taxon>
        <taxon>Mortierellaceae</taxon>
        <taxon>Lobosporangium</taxon>
    </lineage>
</organism>
<dbReference type="EMBL" id="MCFF01000029">
    <property type="protein sequence ID" value="ORZ11051.1"/>
    <property type="molecule type" value="Genomic_DNA"/>
</dbReference>
<dbReference type="RefSeq" id="XP_021879568.1">
    <property type="nucleotide sequence ID" value="XM_022024900.1"/>
</dbReference>
<dbReference type="InParanoid" id="A0A1Y2GJ37"/>
<evidence type="ECO:0000313" key="2">
    <source>
        <dbReference type="Proteomes" id="UP000193648"/>
    </source>
</evidence>
<dbReference type="Proteomes" id="UP000193648">
    <property type="component" value="Unassembled WGS sequence"/>
</dbReference>
<dbReference type="SUPFAM" id="SSF52047">
    <property type="entry name" value="RNI-like"/>
    <property type="match status" value="1"/>
</dbReference>
<comment type="caution">
    <text evidence="1">The sequence shown here is derived from an EMBL/GenBank/DDBJ whole genome shotgun (WGS) entry which is preliminary data.</text>
</comment>
<gene>
    <name evidence="1" type="ORF">BCR41DRAFT_357411</name>
</gene>
<sequence length="497" mass="56989">MNNKVNLLDLPEIISHVGRFLDQNDHLICIRVSKIFYSTLIRSIWRTILVSSVQGYPSGEALQNNKKYIEGIRLYGDIPKEYWSCRDVIASSSSLRSSVNTVHARPNPTLKPHQLHNSTITRIHLTRYSVSDELWQTLLGCTNLERLEIAYTRTNANIDLFFQLPFNFQNSEASEHIFPNMHTLSIRSVKIINPPYPYTSSYCLGMLVRECPGLCALTFDDGTESYKIEQPKHNDFRRAAFLQHPWALTNLSELCMPSMIIKDEELAALLRQMTELRKLQVPSCELGQLSLQELLTEKQGILSNGHTMRKTRHRRLCETVEVLTFNVQSADGIVQAILSNCPRLKRMRGSKVTVTEIVNGSRWVSTNLTDLNIYLEADVDQETAEGMAKSRIASKQLGKLTRLRYLDLTRQSPRIRGKNGQLDIKLRAGLDELVNLKNLTWLWFRYDGSQRLDFEDATWIVNNWPNIEFLSHFLIDDDLSVSTSVDSLFGSRNIIRS</sequence>
<proteinExistence type="predicted"/>
<keyword evidence="2" id="KW-1185">Reference proteome</keyword>
<accession>A0A1Y2GJ37</accession>
<dbReference type="Gene3D" id="3.80.10.10">
    <property type="entry name" value="Ribonuclease Inhibitor"/>
    <property type="match status" value="1"/>
</dbReference>
<reference evidence="1 2" key="1">
    <citation type="submission" date="2016-07" db="EMBL/GenBank/DDBJ databases">
        <title>Pervasive Adenine N6-methylation of Active Genes in Fungi.</title>
        <authorList>
            <consortium name="DOE Joint Genome Institute"/>
            <person name="Mondo S.J."/>
            <person name="Dannebaum R.O."/>
            <person name="Kuo R.C."/>
            <person name="Labutti K."/>
            <person name="Haridas S."/>
            <person name="Kuo A."/>
            <person name="Salamov A."/>
            <person name="Ahrendt S.R."/>
            <person name="Lipzen A."/>
            <person name="Sullivan W."/>
            <person name="Andreopoulos W.B."/>
            <person name="Clum A."/>
            <person name="Lindquist E."/>
            <person name="Daum C."/>
            <person name="Ramamoorthy G.K."/>
            <person name="Gryganskyi A."/>
            <person name="Culley D."/>
            <person name="Magnuson J.K."/>
            <person name="James T.Y."/>
            <person name="O'Malley M.A."/>
            <person name="Stajich J.E."/>
            <person name="Spatafora J.W."/>
            <person name="Visel A."/>
            <person name="Grigoriev I.V."/>
        </authorList>
    </citation>
    <scope>NUCLEOTIDE SEQUENCE [LARGE SCALE GENOMIC DNA]</scope>
    <source>
        <strain evidence="1 2">NRRL 3116</strain>
    </source>
</reference>
<dbReference type="OrthoDB" id="2448743at2759"/>
<name>A0A1Y2GJ37_9FUNG</name>
<protein>
    <recommendedName>
        <fullName evidence="3">F-box domain-containing protein</fullName>
    </recommendedName>
</protein>